<evidence type="ECO:0000313" key="2">
    <source>
        <dbReference type="Proteomes" id="UP000604046"/>
    </source>
</evidence>
<dbReference type="EMBL" id="CAJNDS010002781">
    <property type="protein sequence ID" value="CAE7595169.1"/>
    <property type="molecule type" value="Genomic_DNA"/>
</dbReference>
<proteinExistence type="predicted"/>
<reference evidence="1" key="1">
    <citation type="submission" date="2021-02" db="EMBL/GenBank/DDBJ databases">
        <authorList>
            <person name="Dougan E. K."/>
            <person name="Rhodes N."/>
            <person name="Thang M."/>
            <person name="Chan C."/>
        </authorList>
    </citation>
    <scope>NUCLEOTIDE SEQUENCE</scope>
</reference>
<accession>A0A812V0X0</accession>
<dbReference type="OrthoDB" id="408585at2759"/>
<dbReference type="Proteomes" id="UP000604046">
    <property type="component" value="Unassembled WGS sequence"/>
</dbReference>
<keyword evidence="2" id="KW-1185">Reference proteome</keyword>
<organism evidence="1 2">
    <name type="scientific">Symbiodinium natans</name>
    <dbReference type="NCBI Taxonomy" id="878477"/>
    <lineage>
        <taxon>Eukaryota</taxon>
        <taxon>Sar</taxon>
        <taxon>Alveolata</taxon>
        <taxon>Dinophyceae</taxon>
        <taxon>Suessiales</taxon>
        <taxon>Symbiodiniaceae</taxon>
        <taxon>Symbiodinium</taxon>
    </lineage>
</organism>
<name>A0A812V0X0_9DINO</name>
<protein>
    <submittedName>
        <fullName evidence="1">Uncharacterized protein</fullName>
    </submittedName>
</protein>
<evidence type="ECO:0000313" key="1">
    <source>
        <dbReference type="EMBL" id="CAE7595169.1"/>
    </source>
</evidence>
<sequence>MMCFRFALEPYMGIRSHLQRSGMACPSMEFGVCGLDVTCSKETLRRVMTPPPKCRVVPVAAFQLAYQGFPWQPALGYEPGSPLKGRRYPNGEAYPAWHEIDDMIESMPAGTRLAFHLNETDKYPYVSSLLQGVDDFLRLVDVLCNKYNARHIQININARGVPPQLFTTPGAESAKSAQQIARLANQYPQSLFLVAVFQRKDADGTVLSDSWPFMRAVLESSAAQSSERQPARNIVPFFDNSAGTGTSPDIVPEMPNEFLRREGQTVGMTGGINASNVKDWLTKYAAKAGEHGYGCISDAMTGFRESKDRGKPIVEKALEDLMKNVYEWGKLDPAAGYADQNSARPRAPLCSADAAEF</sequence>
<dbReference type="AlphaFoldDB" id="A0A812V0X0"/>
<gene>
    <name evidence="1" type="ORF">SNAT2548_LOCUS33870</name>
</gene>
<comment type="caution">
    <text evidence="1">The sequence shown here is derived from an EMBL/GenBank/DDBJ whole genome shotgun (WGS) entry which is preliminary data.</text>
</comment>